<evidence type="ECO:0000256" key="8">
    <source>
        <dbReference type="ARBA" id="ARBA00023315"/>
    </source>
</evidence>
<feature type="transmembrane region" description="Helical" evidence="11">
    <location>
        <begin position="280"/>
        <end position="299"/>
    </location>
</feature>
<dbReference type="PANTHER" id="PTHR10408">
    <property type="entry name" value="STEROL O-ACYLTRANSFERASE"/>
    <property type="match status" value="1"/>
</dbReference>
<dbReference type="OrthoDB" id="10039049at2759"/>
<evidence type="ECO:0000256" key="5">
    <source>
        <dbReference type="ARBA" id="ARBA00022824"/>
    </source>
</evidence>
<protein>
    <recommendedName>
        <fullName evidence="9">O-acyltransferase</fullName>
    </recommendedName>
</protein>
<evidence type="ECO:0000256" key="11">
    <source>
        <dbReference type="SAM" id="Phobius"/>
    </source>
</evidence>
<keyword evidence="13" id="KW-1185">Reference proteome</keyword>
<accession>A0A9N9QJF7</accession>
<dbReference type="AlphaFoldDB" id="A0A9N9QJF7"/>
<dbReference type="InterPro" id="IPR004299">
    <property type="entry name" value="MBOAT_fam"/>
</dbReference>
<feature type="transmembrane region" description="Helical" evidence="11">
    <location>
        <begin position="244"/>
        <end position="260"/>
    </location>
</feature>
<dbReference type="Pfam" id="PF03062">
    <property type="entry name" value="MBOAT"/>
    <property type="match status" value="1"/>
</dbReference>
<sequence>MGEVINRHPSSSIEEEKKARRRKIIKQLPIKKFEIRDSLIAQLCEQNPHIRVVKHIFAAALIGLFINTVIHGFSERGELNLGLNVIATGLAKFHWVPPIWITLNGCIILCYFGFNVWARIRINMPLKSPNKKLWDSIWLLSLAAYYILQFRVISVVVTVLKLPIATSSVVCLEQTRLLMKIHAFVRTSAEKVINFKPHSDQKLNLASFKHFLYFLFAPTLVYCDEYPRRKSIRWNLVFEKTLELVGVIFYYAFLVERFIIPNLKDMGLRSYTIRELGMMAFDNFAVGLMFLLLAFYVVIDAAQNLVGELLRFGDRQFYLDWWTATNYSDYFRMWNMVVGDWLYTYIYKDFYESIVPGSKTVAKLTVFLISAIVHEWVLTYIFGFFFPALFLAFCFVGGCLSFLRIPKLDIVNIIFWYMLAFGCGLLSSLYAMEWFIRANVPIENATLSDFLVPRLFTCDCIVY</sequence>
<dbReference type="InterPro" id="IPR014371">
    <property type="entry name" value="Oat_ACAT_DAG_ARE"/>
</dbReference>
<feature type="active site" evidence="10">
    <location>
        <position position="374"/>
    </location>
</feature>
<organism evidence="12 13">
    <name type="scientific">Ceutorhynchus assimilis</name>
    <name type="common">cabbage seed weevil</name>
    <dbReference type="NCBI Taxonomy" id="467358"/>
    <lineage>
        <taxon>Eukaryota</taxon>
        <taxon>Metazoa</taxon>
        <taxon>Ecdysozoa</taxon>
        <taxon>Arthropoda</taxon>
        <taxon>Hexapoda</taxon>
        <taxon>Insecta</taxon>
        <taxon>Pterygota</taxon>
        <taxon>Neoptera</taxon>
        <taxon>Endopterygota</taxon>
        <taxon>Coleoptera</taxon>
        <taxon>Polyphaga</taxon>
        <taxon>Cucujiformia</taxon>
        <taxon>Curculionidae</taxon>
        <taxon>Ceutorhynchinae</taxon>
        <taxon>Ceutorhynchus</taxon>
    </lineage>
</organism>
<dbReference type="GO" id="GO:0005789">
    <property type="term" value="C:endoplasmic reticulum membrane"/>
    <property type="evidence" value="ECO:0007669"/>
    <property type="project" value="UniProtKB-SubCell"/>
</dbReference>
<feature type="transmembrane region" description="Helical" evidence="11">
    <location>
        <begin position="410"/>
        <end position="431"/>
    </location>
</feature>
<evidence type="ECO:0000256" key="1">
    <source>
        <dbReference type="ARBA" id="ARBA00004477"/>
    </source>
</evidence>
<feature type="transmembrane region" description="Helical" evidence="11">
    <location>
        <begin position="56"/>
        <end position="74"/>
    </location>
</feature>
<comment type="similarity">
    <text evidence="2 9">Belongs to the membrane-bound acyltransferase family. Sterol o-acyltransferase subfamily.</text>
</comment>
<dbReference type="Proteomes" id="UP001152799">
    <property type="component" value="Chromosome 1"/>
</dbReference>
<evidence type="ECO:0000313" key="13">
    <source>
        <dbReference type="Proteomes" id="UP001152799"/>
    </source>
</evidence>
<feature type="transmembrane region" description="Helical" evidence="11">
    <location>
        <begin position="384"/>
        <end position="403"/>
    </location>
</feature>
<keyword evidence="6 11" id="KW-1133">Transmembrane helix</keyword>
<proteinExistence type="inferred from homology"/>
<name>A0A9N9QJF7_9CUCU</name>
<evidence type="ECO:0000256" key="2">
    <source>
        <dbReference type="ARBA" id="ARBA00009010"/>
    </source>
</evidence>
<evidence type="ECO:0000256" key="6">
    <source>
        <dbReference type="ARBA" id="ARBA00022989"/>
    </source>
</evidence>
<dbReference type="PANTHER" id="PTHR10408:SF8">
    <property type="entry name" value="O-ACYLTRANSFERASE"/>
    <property type="match status" value="1"/>
</dbReference>
<dbReference type="EMBL" id="OU892277">
    <property type="protein sequence ID" value="CAG9761159.1"/>
    <property type="molecule type" value="Genomic_DNA"/>
</dbReference>
<dbReference type="PIRSF" id="PIRSF000439">
    <property type="entry name" value="Oat_ACAT_DAG_ARE"/>
    <property type="match status" value="1"/>
</dbReference>
<feature type="transmembrane region" description="Helical" evidence="11">
    <location>
        <begin position="94"/>
        <end position="117"/>
    </location>
</feature>
<gene>
    <name evidence="12" type="ORF">CEUTPL_LOCUS1868</name>
</gene>
<evidence type="ECO:0000256" key="4">
    <source>
        <dbReference type="ARBA" id="ARBA00022692"/>
    </source>
</evidence>
<feature type="transmembrane region" description="Helical" evidence="11">
    <location>
        <begin position="137"/>
        <end position="160"/>
    </location>
</feature>
<feature type="transmembrane region" description="Helical" evidence="11">
    <location>
        <begin position="205"/>
        <end position="223"/>
    </location>
</feature>
<evidence type="ECO:0000256" key="3">
    <source>
        <dbReference type="ARBA" id="ARBA00022679"/>
    </source>
</evidence>
<dbReference type="GO" id="GO:0008374">
    <property type="term" value="F:O-acyltransferase activity"/>
    <property type="evidence" value="ECO:0007669"/>
    <property type="project" value="InterPro"/>
</dbReference>
<reference evidence="12" key="1">
    <citation type="submission" date="2022-01" db="EMBL/GenBank/DDBJ databases">
        <authorList>
            <person name="King R."/>
        </authorList>
    </citation>
    <scope>NUCLEOTIDE SEQUENCE</scope>
</reference>
<evidence type="ECO:0000256" key="9">
    <source>
        <dbReference type="PIRNR" id="PIRNR000439"/>
    </source>
</evidence>
<dbReference type="GO" id="GO:0008203">
    <property type="term" value="P:cholesterol metabolic process"/>
    <property type="evidence" value="ECO:0007669"/>
    <property type="project" value="TreeGrafter"/>
</dbReference>
<evidence type="ECO:0000313" key="12">
    <source>
        <dbReference type="EMBL" id="CAG9761159.1"/>
    </source>
</evidence>
<feature type="transmembrane region" description="Helical" evidence="11">
    <location>
        <begin position="360"/>
        <end position="378"/>
    </location>
</feature>
<keyword evidence="7 9" id="KW-0472">Membrane</keyword>
<keyword evidence="3 9" id="KW-0808">Transferase</keyword>
<comment type="subcellular location">
    <subcellularLocation>
        <location evidence="1 9">Endoplasmic reticulum membrane</location>
        <topology evidence="1 9">Multi-pass membrane protein</topology>
    </subcellularLocation>
</comment>
<keyword evidence="8 9" id="KW-0012">Acyltransferase</keyword>
<evidence type="ECO:0000256" key="10">
    <source>
        <dbReference type="PIRSR" id="PIRSR000439-1"/>
    </source>
</evidence>
<keyword evidence="4 11" id="KW-0812">Transmembrane</keyword>
<keyword evidence="5 9" id="KW-0256">Endoplasmic reticulum</keyword>
<evidence type="ECO:0000256" key="7">
    <source>
        <dbReference type="ARBA" id="ARBA00023136"/>
    </source>
</evidence>